<protein>
    <recommendedName>
        <fullName evidence="7 9">Uroporphyrinogen-III synthase</fullName>
        <ecNumber evidence="3 9">4.2.1.75</ecNumber>
    </recommendedName>
</protein>
<evidence type="ECO:0000256" key="9">
    <source>
        <dbReference type="RuleBase" id="RU366031"/>
    </source>
</evidence>
<dbReference type="SUPFAM" id="SSF69618">
    <property type="entry name" value="HemD-like"/>
    <property type="match status" value="1"/>
</dbReference>
<comment type="pathway">
    <text evidence="1 9">Porphyrin-containing compound metabolism; protoporphyrin-IX biosynthesis; coproporphyrinogen-III from 5-aminolevulinate: step 3/4.</text>
</comment>
<proteinExistence type="inferred from homology"/>
<dbReference type="Pfam" id="PF02602">
    <property type="entry name" value="HEM4"/>
    <property type="match status" value="1"/>
</dbReference>
<dbReference type="AlphaFoldDB" id="A0A838CMV2"/>
<dbReference type="EMBL" id="JACEFG010000001">
    <property type="protein sequence ID" value="MBA2173427.1"/>
    <property type="molecule type" value="Genomic_DNA"/>
</dbReference>
<evidence type="ECO:0000256" key="5">
    <source>
        <dbReference type="ARBA" id="ARBA00023244"/>
    </source>
</evidence>
<gene>
    <name evidence="11" type="ORF">H0266_00790</name>
</gene>
<comment type="caution">
    <text evidence="11">The sequence shown here is derived from an EMBL/GenBank/DDBJ whole genome shotgun (WGS) entry which is preliminary data.</text>
</comment>
<dbReference type="PANTHER" id="PTHR38042">
    <property type="entry name" value="UROPORPHYRINOGEN-III SYNTHASE, CHLOROPLASTIC"/>
    <property type="match status" value="1"/>
</dbReference>
<feature type="domain" description="Tetrapyrrole biosynthesis uroporphyrinogen III synthase" evidence="10">
    <location>
        <begin position="21"/>
        <end position="242"/>
    </location>
</feature>
<dbReference type="Proteomes" id="UP000571017">
    <property type="component" value="Unassembled WGS sequence"/>
</dbReference>
<dbReference type="CDD" id="cd06578">
    <property type="entry name" value="HemD"/>
    <property type="match status" value="1"/>
</dbReference>
<accession>A0A838CMV2</accession>
<dbReference type="GO" id="GO:0006782">
    <property type="term" value="P:protoporphyrinogen IX biosynthetic process"/>
    <property type="evidence" value="ECO:0007669"/>
    <property type="project" value="UniProtKB-UniRule"/>
</dbReference>
<dbReference type="Gene3D" id="3.40.50.10090">
    <property type="match status" value="2"/>
</dbReference>
<dbReference type="RefSeq" id="WP_181470492.1">
    <property type="nucleotide sequence ID" value="NZ_JACEFG010000001.1"/>
</dbReference>
<evidence type="ECO:0000256" key="4">
    <source>
        <dbReference type="ARBA" id="ARBA00023239"/>
    </source>
</evidence>
<evidence type="ECO:0000256" key="1">
    <source>
        <dbReference type="ARBA" id="ARBA00004772"/>
    </source>
</evidence>
<dbReference type="PANTHER" id="PTHR38042:SF1">
    <property type="entry name" value="UROPORPHYRINOGEN-III SYNTHASE, CHLOROPLASTIC"/>
    <property type="match status" value="1"/>
</dbReference>
<sequence length="250" mass="28712">MQPFEGRRFLVTRGKSQAGSLIKAIEDHGGEAIHTPLIAFQLNDSWENQEVLRQLHDYSWVFLTSSNGVKFFFALLKQWGVAVPDHVRFAVIGKKTNHALHDYGYEAGFIPSSFKASVMGPEFFKHFPKSEKILYIRGSRSRDVLLKVFQEQRVFFQTVTAYDTLLLKENRNKLVEYINENQLDALTFTSPSTVLAFKAMIDKGKAYELPCFCIGPTTAEQADKEGFTSVFMPDQYTIDDMMKQMTEYFR</sequence>
<evidence type="ECO:0000256" key="8">
    <source>
        <dbReference type="ARBA" id="ARBA00048617"/>
    </source>
</evidence>
<reference evidence="11 12" key="1">
    <citation type="journal article" date="2004" name="Extremophiles">
        <title>Halobacillus locisalis sp. nov., a halophilic bacterium isolated from a marine solar saltern of the Yellow Sea in Korea.</title>
        <authorList>
            <person name="Yoon J.H."/>
            <person name="Kang K.H."/>
            <person name="Oh T.K."/>
            <person name="Park Y.H."/>
        </authorList>
    </citation>
    <scope>NUCLEOTIDE SEQUENCE [LARGE SCALE GENOMIC DNA]</scope>
    <source>
        <strain evidence="11 12">KCTC 3788</strain>
    </source>
</reference>
<evidence type="ECO:0000259" key="10">
    <source>
        <dbReference type="Pfam" id="PF02602"/>
    </source>
</evidence>
<dbReference type="InterPro" id="IPR036108">
    <property type="entry name" value="4pyrrol_syn_uPrphyn_synt_sf"/>
</dbReference>
<dbReference type="UniPathway" id="UPA00251">
    <property type="reaction ID" value="UER00320"/>
</dbReference>
<evidence type="ECO:0000256" key="3">
    <source>
        <dbReference type="ARBA" id="ARBA00013109"/>
    </source>
</evidence>
<comment type="function">
    <text evidence="6 9">Catalyzes cyclization of the linear tetrapyrrole, hydroxymethylbilane, to the macrocyclic uroporphyrinogen III.</text>
</comment>
<evidence type="ECO:0000256" key="6">
    <source>
        <dbReference type="ARBA" id="ARBA00037589"/>
    </source>
</evidence>
<keyword evidence="12" id="KW-1185">Reference proteome</keyword>
<comment type="catalytic activity">
    <reaction evidence="8 9">
        <text>hydroxymethylbilane = uroporphyrinogen III + H2O</text>
        <dbReference type="Rhea" id="RHEA:18965"/>
        <dbReference type="ChEBI" id="CHEBI:15377"/>
        <dbReference type="ChEBI" id="CHEBI:57308"/>
        <dbReference type="ChEBI" id="CHEBI:57845"/>
        <dbReference type="EC" id="4.2.1.75"/>
    </reaction>
</comment>
<evidence type="ECO:0000256" key="7">
    <source>
        <dbReference type="ARBA" id="ARBA00040167"/>
    </source>
</evidence>
<dbReference type="InterPro" id="IPR003754">
    <property type="entry name" value="4pyrrol_synth_uPrphyn_synth"/>
</dbReference>
<evidence type="ECO:0000313" key="11">
    <source>
        <dbReference type="EMBL" id="MBA2173427.1"/>
    </source>
</evidence>
<evidence type="ECO:0000313" key="12">
    <source>
        <dbReference type="Proteomes" id="UP000571017"/>
    </source>
</evidence>
<dbReference type="EC" id="4.2.1.75" evidence="3 9"/>
<name>A0A838CMV2_9BACI</name>
<dbReference type="InterPro" id="IPR039793">
    <property type="entry name" value="UROS/Hem4"/>
</dbReference>
<dbReference type="GO" id="GO:0004852">
    <property type="term" value="F:uroporphyrinogen-III synthase activity"/>
    <property type="evidence" value="ECO:0007669"/>
    <property type="project" value="UniProtKB-UniRule"/>
</dbReference>
<comment type="similarity">
    <text evidence="2 9">Belongs to the uroporphyrinogen-III synthase family.</text>
</comment>
<keyword evidence="5 9" id="KW-0627">Porphyrin biosynthesis</keyword>
<evidence type="ECO:0000256" key="2">
    <source>
        <dbReference type="ARBA" id="ARBA00008133"/>
    </source>
</evidence>
<keyword evidence="4 9" id="KW-0456">Lyase</keyword>
<dbReference type="GO" id="GO:0006780">
    <property type="term" value="P:uroporphyrinogen III biosynthetic process"/>
    <property type="evidence" value="ECO:0007669"/>
    <property type="project" value="UniProtKB-UniRule"/>
</dbReference>
<organism evidence="11 12">
    <name type="scientific">Halobacillus locisalis</name>
    <dbReference type="NCBI Taxonomy" id="220753"/>
    <lineage>
        <taxon>Bacteria</taxon>
        <taxon>Bacillati</taxon>
        <taxon>Bacillota</taxon>
        <taxon>Bacilli</taxon>
        <taxon>Bacillales</taxon>
        <taxon>Bacillaceae</taxon>
        <taxon>Halobacillus</taxon>
    </lineage>
</organism>